<dbReference type="PANTHER" id="PTHR48174">
    <property type="entry name" value="DUF946 FAMILY PROTEIN"/>
    <property type="match status" value="1"/>
</dbReference>
<evidence type="ECO:0008006" key="4">
    <source>
        <dbReference type="Google" id="ProtNLM"/>
    </source>
</evidence>
<gene>
    <name evidence="2" type="ORF">PHYEVI_LOCUS7339</name>
</gene>
<dbReference type="EMBL" id="OU900097">
    <property type="protein sequence ID" value="CAG9860992.1"/>
    <property type="molecule type" value="Genomic_DNA"/>
</dbReference>
<keyword evidence="1" id="KW-0732">Signal</keyword>
<dbReference type="Pfam" id="PF06101">
    <property type="entry name" value="Vps62"/>
    <property type="match status" value="1"/>
</dbReference>
<reference evidence="2" key="1">
    <citation type="submission" date="2022-01" db="EMBL/GenBank/DDBJ databases">
        <authorList>
            <person name="King R."/>
        </authorList>
    </citation>
    <scope>NUCLEOTIDE SEQUENCE</scope>
</reference>
<protein>
    <recommendedName>
        <fullName evidence="4">Vacuolar protein sorting-associated protein 62</fullName>
    </recommendedName>
</protein>
<keyword evidence="3" id="KW-1185">Reference proteome</keyword>
<feature type="signal peptide" evidence="1">
    <location>
        <begin position="1"/>
        <end position="25"/>
    </location>
</feature>
<dbReference type="Proteomes" id="UP001153712">
    <property type="component" value="Chromosome 4"/>
</dbReference>
<sequence length="351" mass="40362">MIMMNFGQLLCTSVLLFSMLHLTSSFASTVDDLVRQWAPLVWLSPGEKFMPYDVDSFLNNVYVADENGKRIFPKLDRNVSQYRTKGWHLNTYRPIGELLNDTNSYLYGSNPTENSVPIYALVSECNSSGRTENDVQDNAENVYFHVAYWIFYPYNLGKEVCVIGNIPTVKLFNTCIGSTKTLGNHIGDWEHMSSSFFKKNSTVPNSLYVAVHDAGAYYTYNEENRTFQFQEVKKQNQLVQTPKFPKIVRTQGDHPVLFSANGSHGLWSTAGENEYNKLPKLTDRTGYGTPWKTWNNIQIYHLGKEPLPYWMNFRGTWGNPKKNCLLIKKLGLCEYFDGPEGIIRQNQDYYC</sequence>
<organism evidence="2 3">
    <name type="scientific">Phyllotreta striolata</name>
    <name type="common">Striped flea beetle</name>
    <name type="synonym">Crioceris striolata</name>
    <dbReference type="NCBI Taxonomy" id="444603"/>
    <lineage>
        <taxon>Eukaryota</taxon>
        <taxon>Metazoa</taxon>
        <taxon>Ecdysozoa</taxon>
        <taxon>Arthropoda</taxon>
        <taxon>Hexapoda</taxon>
        <taxon>Insecta</taxon>
        <taxon>Pterygota</taxon>
        <taxon>Neoptera</taxon>
        <taxon>Endopterygota</taxon>
        <taxon>Coleoptera</taxon>
        <taxon>Polyphaga</taxon>
        <taxon>Cucujiformia</taxon>
        <taxon>Chrysomeloidea</taxon>
        <taxon>Chrysomelidae</taxon>
        <taxon>Galerucinae</taxon>
        <taxon>Alticini</taxon>
        <taxon>Phyllotreta</taxon>
    </lineage>
</organism>
<dbReference type="AlphaFoldDB" id="A0A9N9TV34"/>
<dbReference type="OrthoDB" id="188042at2759"/>
<dbReference type="PANTHER" id="PTHR48174:SF5">
    <property type="entry name" value="VACUOLAR PROTEIN SORTING-ASSOCIATED PROTEIN 62"/>
    <property type="match status" value="1"/>
</dbReference>
<evidence type="ECO:0000256" key="1">
    <source>
        <dbReference type="SAM" id="SignalP"/>
    </source>
</evidence>
<evidence type="ECO:0000313" key="3">
    <source>
        <dbReference type="Proteomes" id="UP001153712"/>
    </source>
</evidence>
<dbReference type="InterPro" id="IPR009291">
    <property type="entry name" value="Vps62"/>
</dbReference>
<proteinExistence type="predicted"/>
<name>A0A9N9TV34_PHYSR</name>
<feature type="chain" id="PRO_5040306512" description="Vacuolar protein sorting-associated protein 62" evidence="1">
    <location>
        <begin position="26"/>
        <end position="351"/>
    </location>
</feature>
<accession>A0A9N9TV34</accession>
<evidence type="ECO:0000313" key="2">
    <source>
        <dbReference type="EMBL" id="CAG9860992.1"/>
    </source>
</evidence>